<dbReference type="InterPro" id="IPR005135">
    <property type="entry name" value="Endo/exonuclease/phosphatase"/>
</dbReference>
<organism evidence="2 3">
    <name type="scientific">Strongylocentrotus purpuratus</name>
    <name type="common">Purple sea urchin</name>
    <dbReference type="NCBI Taxonomy" id="7668"/>
    <lineage>
        <taxon>Eukaryota</taxon>
        <taxon>Metazoa</taxon>
        <taxon>Echinodermata</taxon>
        <taxon>Eleutherozoa</taxon>
        <taxon>Echinozoa</taxon>
        <taxon>Echinoidea</taxon>
        <taxon>Euechinoidea</taxon>
        <taxon>Echinacea</taxon>
        <taxon>Camarodonta</taxon>
        <taxon>Echinidea</taxon>
        <taxon>Strongylocentrotidae</taxon>
        <taxon>Strongylocentrotus</taxon>
    </lineage>
</organism>
<evidence type="ECO:0000313" key="3">
    <source>
        <dbReference type="Proteomes" id="UP000007110"/>
    </source>
</evidence>
<accession>A0A7M7N364</accession>
<name>A0A7M7N364_STRPU</name>
<dbReference type="PANTHER" id="PTHR12121:SF98">
    <property type="entry name" value="ENDONUCLEASE_EXONUCLEASE_PHOSPHATASE DOMAIN-CONTAINING PROTEIN"/>
    <property type="match status" value="1"/>
</dbReference>
<dbReference type="AlphaFoldDB" id="A0A7M7N364"/>
<reference evidence="3" key="1">
    <citation type="submission" date="2015-02" db="EMBL/GenBank/DDBJ databases">
        <title>Genome sequencing for Strongylocentrotus purpuratus.</title>
        <authorList>
            <person name="Murali S."/>
            <person name="Liu Y."/>
            <person name="Vee V."/>
            <person name="English A."/>
            <person name="Wang M."/>
            <person name="Skinner E."/>
            <person name="Han Y."/>
            <person name="Muzny D.M."/>
            <person name="Worley K.C."/>
            <person name="Gibbs R.A."/>
        </authorList>
    </citation>
    <scope>NUCLEOTIDE SEQUENCE</scope>
</reference>
<dbReference type="GO" id="GO:0003730">
    <property type="term" value="F:mRNA 3'-UTR binding"/>
    <property type="evidence" value="ECO:0000318"/>
    <property type="project" value="GO_Central"/>
</dbReference>
<protein>
    <recommendedName>
        <fullName evidence="1">Endonuclease/exonuclease/phosphatase domain-containing protein</fullName>
    </recommendedName>
</protein>
<dbReference type="Gene3D" id="3.60.10.10">
    <property type="entry name" value="Endonuclease/exonuclease/phosphatase"/>
    <property type="match status" value="1"/>
</dbReference>
<evidence type="ECO:0000313" key="2">
    <source>
        <dbReference type="EnsemblMetazoa" id="XP_030830464"/>
    </source>
</evidence>
<dbReference type="RefSeq" id="XP_030830464.1">
    <property type="nucleotide sequence ID" value="XM_030974604.1"/>
</dbReference>
<dbReference type="GO" id="GO:0003824">
    <property type="term" value="F:catalytic activity"/>
    <property type="evidence" value="ECO:0007669"/>
    <property type="project" value="InterPro"/>
</dbReference>
<dbReference type="PANTHER" id="PTHR12121">
    <property type="entry name" value="CARBON CATABOLITE REPRESSOR PROTEIN 4"/>
    <property type="match status" value="1"/>
</dbReference>
<reference evidence="2" key="2">
    <citation type="submission" date="2021-01" db="UniProtKB">
        <authorList>
            <consortium name="EnsemblMetazoa"/>
        </authorList>
    </citation>
    <scope>IDENTIFICATION</scope>
</reference>
<dbReference type="EnsemblMetazoa" id="XM_030974604">
    <property type="protein sequence ID" value="XP_030830464"/>
    <property type="gene ID" value="LOC115919921"/>
</dbReference>
<dbReference type="Pfam" id="PF03372">
    <property type="entry name" value="Exo_endo_phos"/>
    <property type="match status" value="1"/>
</dbReference>
<proteinExistence type="predicted"/>
<sequence length="412" mass="47051">MSSSNQELPSCQREWKASSASSIAGTGDDAVTVILYNILAAIHIKPRGYPFCPAGFRETLERHPQLMVELRHHDDADIVCLQEVETDYYHQTLLPELQKLGYHGVHHQKALGIREGVATFYRSERFRIEKQETGHFKDWIAEKLVGEQIDAALREAIKSRAEYETPILLTSFTCLKTGRPLTVANVHLVWQTHIVPDLNTLQAALALQRLDEFSTQDGPCIMCGDFNHQPVMPGYQLIRDGFLDNESRMHLRKFPLFSGADVKHGKESCLVDILPKWFCHSFKHFKSSYAEIQGEEPPFTCYTDNYGPQWIEDYTKHNRLDGFLEESEESSDPPTPRHFPLKVMDSSLNSSIAPPCHIQTLDYIWYTAEKLHCLGVEEVVKKEEIAPYWACPNQVFPSDHLLMKAKFAFCGL</sequence>
<dbReference type="GeneID" id="115919921"/>
<feature type="domain" description="Endonuclease/exonuclease/phosphatase" evidence="1">
    <location>
        <begin position="67"/>
        <end position="400"/>
    </location>
</feature>
<keyword evidence="3" id="KW-1185">Reference proteome</keyword>
<dbReference type="KEGG" id="spu:115919921"/>
<dbReference type="OrthoDB" id="10253982at2759"/>
<dbReference type="InterPro" id="IPR036691">
    <property type="entry name" value="Endo/exonu/phosph_ase_sf"/>
</dbReference>
<dbReference type="InParanoid" id="A0A7M7N364"/>
<dbReference type="SUPFAM" id="SSF56219">
    <property type="entry name" value="DNase I-like"/>
    <property type="match status" value="1"/>
</dbReference>
<dbReference type="Proteomes" id="UP000007110">
    <property type="component" value="Unassembled WGS sequence"/>
</dbReference>
<evidence type="ECO:0000259" key="1">
    <source>
        <dbReference type="Pfam" id="PF03372"/>
    </source>
</evidence>
<dbReference type="OMA" id="AICHSAK"/>
<dbReference type="InterPro" id="IPR050410">
    <property type="entry name" value="CCR4/nocturin_mRNA_transcr"/>
</dbReference>